<proteinExistence type="predicted"/>
<keyword evidence="1" id="KW-1133">Transmembrane helix</keyword>
<evidence type="ECO:0000256" key="1">
    <source>
        <dbReference type="SAM" id="Phobius"/>
    </source>
</evidence>
<organism evidence="2 3">
    <name type="scientific">Microbacterium stercoris</name>
    <dbReference type="NCBI Taxonomy" id="2820289"/>
    <lineage>
        <taxon>Bacteria</taxon>
        <taxon>Bacillati</taxon>
        <taxon>Actinomycetota</taxon>
        <taxon>Actinomycetes</taxon>
        <taxon>Micrococcales</taxon>
        <taxon>Microbacteriaceae</taxon>
        <taxon>Microbacterium</taxon>
    </lineage>
</organism>
<accession>A0A939QP09</accession>
<keyword evidence="3" id="KW-1185">Reference proteome</keyword>
<dbReference type="AlphaFoldDB" id="A0A939QP09"/>
<dbReference type="Proteomes" id="UP000680132">
    <property type="component" value="Unassembled WGS sequence"/>
</dbReference>
<comment type="caution">
    <text evidence="2">The sequence shown here is derived from an EMBL/GenBank/DDBJ whole genome shotgun (WGS) entry which is preliminary data.</text>
</comment>
<keyword evidence="1" id="KW-0472">Membrane</keyword>
<reference evidence="2" key="1">
    <citation type="submission" date="2021-03" db="EMBL/GenBank/DDBJ databases">
        <title>Microbacterium sp. nov., a novel actinobacterium isolated from cow dung.</title>
        <authorList>
            <person name="Zhang L."/>
        </authorList>
    </citation>
    <scope>NUCLEOTIDE SEQUENCE</scope>
    <source>
        <strain evidence="2">NEAU-LLB</strain>
    </source>
</reference>
<name>A0A939QP09_9MICO</name>
<dbReference type="RefSeq" id="WP_208501326.1">
    <property type="nucleotide sequence ID" value="NZ_JAGFOA010000002.1"/>
</dbReference>
<evidence type="ECO:0000313" key="3">
    <source>
        <dbReference type="Proteomes" id="UP000680132"/>
    </source>
</evidence>
<keyword evidence="1" id="KW-0812">Transmembrane</keyword>
<evidence type="ECO:0000313" key="2">
    <source>
        <dbReference type="EMBL" id="MBO3662916.1"/>
    </source>
</evidence>
<feature type="transmembrane region" description="Helical" evidence="1">
    <location>
        <begin position="45"/>
        <end position="63"/>
    </location>
</feature>
<dbReference type="EMBL" id="JAGFOA010000002">
    <property type="protein sequence ID" value="MBO3662916.1"/>
    <property type="molecule type" value="Genomic_DNA"/>
</dbReference>
<gene>
    <name evidence="2" type="ORF">J5V96_05230</name>
</gene>
<sequence>MTSLAVAIHSLFAASPPIEWSEESNPVRILDLVASGFRADVTLLGAAGLLVLAGAAVITVGALTRSATWLGTGITVTVIFALLFGGLLALFGVATAHTADRAESAMKRSATARVQESAREFGPLLPPKPAEPVNPLPGAEKVRTEIRRMVAASFNAASGAVVDEAGAPLRPAAVAFSSAACGETGVAVQLHLAFRTHDNAASMGRILAVWDEAGYAPDYAMHEEIRYSDSRLIERMGLRDRTTIDGLIHMSIVGACATP</sequence>
<protein>
    <submittedName>
        <fullName evidence="2">Uncharacterized protein</fullName>
    </submittedName>
</protein>
<feature type="transmembrane region" description="Helical" evidence="1">
    <location>
        <begin position="70"/>
        <end position="94"/>
    </location>
</feature>